<dbReference type="GO" id="GO:0006122">
    <property type="term" value="P:mitochondrial electron transport, ubiquinol to cytochrome c"/>
    <property type="evidence" value="ECO:0007669"/>
    <property type="project" value="InterPro"/>
</dbReference>
<keyword evidence="3" id="KW-0813">Transport</keyword>
<evidence type="ECO:0000256" key="2">
    <source>
        <dbReference type="ARBA" id="ARBA00006498"/>
    </source>
</evidence>
<dbReference type="InterPro" id="IPR003422">
    <property type="entry name" value="Cyt_b-c1_6"/>
</dbReference>
<keyword evidence="13" id="KW-1185">Reference proteome</keyword>
<dbReference type="EMBL" id="QPFP01000225">
    <property type="protein sequence ID" value="TEB18819.1"/>
    <property type="molecule type" value="Genomic_DNA"/>
</dbReference>
<feature type="compositionally biased region" description="Acidic residues" evidence="9">
    <location>
        <begin position="85"/>
        <end position="94"/>
    </location>
</feature>
<evidence type="ECO:0000256" key="4">
    <source>
        <dbReference type="ARBA" id="ARBA00022660"/>
    </source>
</evidence>
<comment type="caution">
    <text evidence="12">The sequence shown here is derived from an EMBL/GenBank/DDBJ whole genome shotgun (WGS) entry which is preliminary data.</text>
</comment>
<evidence type="ECO:0000256" key="9">
    <source>
        <dbReference type="SAM" id="MobiDB-lite"/>
    </source>
</evidence>
<dbReference type="InterPro" id="IPR036811">
    <property type="entry name" value="Ubol_cytC_Rdtase_hinge_dom_sf"/>
</dbReference>
<comment type="subcellular location">
    <subcellularLocation>
        <location evidence="1">Mitochondrion inner membrane</location>
        <topology evidence="1">Peripheral membrane protein</topology>
        <orientation evidence="1">Intermembrane side</orientation>
    </subcellularLocation>
</comment>
<protein>
    <recommendedName>
        <fullName evidence="11">Ubiquinol-cytochrome C reductase hinge domain-containing protein</fullName>
    </recommendedName>
</protein>
<keyword evidence="7" id="KW-0496">Mitochondrion</keyword>
<accession>A0A4Y7SB32</accession>
<dbReference type="Pfam" id="PF02320">
    <property type="entry name" value="UCR_hinge"/>
    <property type="match status" value="1"/>
</dbReference>
<dbReference type="Proteomes" id="UP000298030">
    <property type="component" value="Unassembled WGS sequence"/>
</dbReference>
<dbReference type="STRING" id="71717.A0A4Y7SB32"/>
<keyword evidence="6" id="KW-0249">Electron transport</keyword>
<feature type="transmembrane region" description="Helical" evidence="10">
    <location>
        <begin position="46"/>
        <end position="66"/>
    </location>
</feature>
<evidence type="ECO:0000259" key="11">
    <source>
        <dbReference type="Pfam" id="PF02320"/>
    </source>
</evidence>
<sequence>MPSKFIGDLGIFEVGDKKYARSHSSPLVIGTNGHRKWKENRTKIPANTYLLVVMSSIVGIPLFVRLHRPQRLRGKSQRSLRPEQQEEEEEEEPEDLHPVVRDECKEKKCCQAPRKHFEHCQEKVQRWGGIQGRGLCRGASTMMHCIDDCAAPKLFEKLV</sequence>
<dbReference type="PANTHER" id="PTHR15336:SF0">
    <property type="entry name" value="CYTOCHROME B-C1 COMPLEX SUBUNIT 6, MITOCHONDRIAL"/>
    <property type="match status" value="1"/>
</dbReference>
<proteinExistence type="inferred from homology"/>
<evidence type="ECO:0000256" key="6">
    <source>
        <dbReference type="ARBA" id="ARBA00022982"/>
    </source>
</evidence>
<dbReference type="InterPro" id="IPR023184">
    <property type="entry name" value="Ubol_cytC_Rdtase_hinge_dom"/>
</dbReference>
<keyword evidence="4" id="KW-0679">Respiratory chain</keyword>
<dbReference type="PANTHER" id="PTHR15336">
    <property type="entry name" value="UBIQUINOL-CYTOCHROME C REDUCTASE COMPLEX 7.8 KDA PROTEIN"/>
    <property type="match status" value="1"/>
</dbReference>
<dbReference type="Gene3D" id="1.10.287.20">
    <property type="entry name" value="Ubiquinol-cytochrome C reductase hinge domain"/>
    <property type="match status" value="1"/>
</dbReference>
<dbReference type="AlphaFoldDB" id="A0A4Y7SB32"/>
<keyword evidence="10" id="KW-1133">Transmembrane helix</keyword>
<keyword evidence="10" id="KW-0812">Transmembrane</keyword>
<evidence type="ECO:0000256" key="1">
    <source>
        <dbReference type="ARBA" id="ARBA00004137"/>
    </source>
</evidence>
<keyword evidence="8 10" id="KW-0472">Membrane</keyword>
<dbReference type="GO" id="GO:0005743">
    <property type="term" value="C:mitochondrial inner membrane"/>
    <property type="evidence" value="ECO:0007669"/>
    <property type="project" value="UniProtKB-SubCell"/>
</dbReference>
<feature type="domain" description="Ubiquinol-cytochrome C reductase hinge" evidence="11">
    <location>
        <begin position="95"/>
        <end position="158"/>
    </location>
</feature>
<evidence type="ECO:0000313" key="13">
    <source>
        <dbReference type="Proteomes" id="UP000298030"/>
    </source>
</evidence>
<evidence type="ECO:0000256" key="7">
    <source>
        <dbReference type="ARBA" id="ARBA00023128"/>
    </source>
</evidence>
<name>A0A4Y7SB32_COPMI</name>
<gene>
    <name evidence="12" type="ORF">FA13DRAFT_1781057</name>
</gene>
<keyword evidence="5" id="KW-0999">Mitochondrion inner membrane</keyword>
<evidence type="ECO:0000313" key="12">
    <source>
        <dbReference type="EMBL" id="TEB18819.1"/>
    </source>
</evidence>
<reference evidence="12 13" key="1">
    <citation type="journal article" date="2019" name="Nat. Ecol. Evol.">
        <title>Megaphylogeny resolves global patterns of mushroom evolution.</title>
        <authorList>
            <person name="Varga T."/>
            <person name="Krizsan K."/>
            <person name="Foldi C."/>
            <person name="Dima B."/>
            <person name="Sanchez-Garcia M."/>
            <person name="Sanchez-Ramirez S."/>
            <person name="Szollosi G.J."/>
            <person name="Szarkandi J.G."/>
            <person name="Papp V."/>
            <person name="Albert L."/>
            <person name="Andreopoulos W."/>
            <person name="Angelini C."/>
            <person name="Antonin V."/>
            <person name="Barry K.W."/>
            <person name="Bougher N.L."/>
            <person name="Buchanan P."/>
            <person name="Buyck B."/>
            <person name="Bense V."/>
            <person name="Catcheside P."/>
            <person name="Chovatia M."/>
            <person name="Cooper J."/>
            <person name="Damon W."/>
            <person name="Desjardin D."/>
            <person name="Finy P."/>
            <person name="Geml J."/>
            <person name="Haridas S."/>
            <person name="Hughes K."/>
            <person name="Justo A."/>
            <person name="Karasinski D."/>
            <person name="Kautmanova I."/>
            <person name="Kiss B."/>
            <person name="Kocsube S."/>
            <person name="Kotiranta H."/>
            <person name="LaButti K.M."/>
            <person name="Lechner B.E."/>
            <person name="Liimatainen K."/>
            <person name="Lipzen A."/>
            <person name="Lukacs Z."/>
            <person name="Mihaltcheva S."/>
            <person name="Morgado L.N."/>
            <person name="Niskanen T."/>
            <person name="Noordeloos M.E."/>
            <person name="Ohm R.A."/>
            <person name="Ortiz-Santana B."/>
            <person name="Ovrebo C."/>
            <person name="Racz N."/>
            <person name="Riley R."/>
            <person name="Savchenko A."/>
            <person name="Shiryaev A."/>
            <person name="Soop K."/>
            <person name="Spirin V."/>
            <person name="Szebenyi C."/>
            <person name="Tomsovsky M."/>
            <person name="Tulloss R.E."/>
            <person name="Uehling J."/>
            <person name="Grigoriev I.V."/>
            <person name="Vagvolgyi C."/>
            <person name="Papp T."/>
            <person name="Martin F.M."/>
            <person name="Miettinen O."/>
            <person name="Hibbett D.S."/>
            <person name="Nagy L.G."/>
        </authorList>
    </citation>
    <scope>NUCLEOTIDE SEQUENCE [LARGE SCALE GENOMIC DNA]</scope>
    <source>
        <strain evidence="12 13">FP101781</strain>
    </source>
</reference>
<dbReference type="SUPFAM" id="SSF81531">
    <property type="entry name" value="Non-heme 11 kDa protein of cytochrome bc1 complex (Ubiquinol-cytochrome c reductase)"/>
    <property type="match status" value="1"/>
</dbReference>
<evidence type="ECO:0000256" key="8">
    <source>
        <dbReference type="ARBA" id="ARBA00023136"/>
    </source>
</evidence>
<organism evidence="12 13">
    <name type="scientific">Coprinellus micaceus</name>
    <name type="common">Glistening ink-cap mushroom</name>
    <name type="synonym">Coprinus micaceus</name>
    <dbReference type="NCBI Taxonomy" id="71717"/>
    <lineage>
        <taxon>Eukaryota</taxon>
        <taxon>Fungi</taxon>
        <taxon>Dikarya</taxon>
        <taxon>Basidiomycota</taxon>
        <taxon>Agaricomycotina</taxon>
        <taxon>Agaricomycetes</taxon>
        <taxon>Agaricomycetidae</taxon>
        <taxon>Agaricales</taxon>
        <taxon>Agaricineae</taxon>
        <taxon>Psathyrellaceae</taxon>
        <taxon>Coprinellus</taxon>
    </lineage>
</organism>
<feature type="region of interest" description="Disordered" evidence="9">
    <location>
        <begin position="71"/>
        <end position="97"/>
    </location>
</feature>
<dbReference type="OrthoDB" id="405848at2759"/>
<evidence type="ECO:0000256" key="3">
    <source>
        <dbReference type="ARBA" id="ARBA00022448"/>
    </source>
</evidence>
<evidence type="ECO:0000256" key="5">
    <source>
        <dbReference type="ARBA" id="ARBA00022792"/>
    </source>
</evidence>
<comment type="similarity">
    <text evidence="2">Belongs to the UQCRH/QCR6 family.</text>
</comment>
<evidence type="ECO:0000256" key="10">
    <source>
        <dbReference type="SAM" id="Phobius"/>
    </source>
</evidence>